<feature type="transmembrane region" description="Helical" evidence="3">
    <location>
        <begin position="116"/>
        <end position="136"/>
    </location>
</feature>
<gene>
    <name evidence="5" type="ORF">Micbo1qcDRAFT_223437</name>
</gene>
<evidence type="ECO:0000259" key="4">
    <source>
        <dbReference type="PROSITE" id="PS50850"/>
    </source>
</evidence>
<proteinExistence type="inferred from homology"/>
<dbReference type="PANTHER" id="PTHR11360">
    <property type="entry name" value="MONOCARBOXYLATE TRANSPORTER"/>
    <property type="match status" value="1"/>
</dbReference>
<evidence type="ECO:0000313" key="5">
    <source>
        <dbReference type="EMBL" id="KXJ85301.1"/>
    </source>
</evidence>
<feature type="transmembrane region" description="Helical" evidence="3">
    <location>
        <begin position="307"/>
        <end position="327"/>
    </location>
</feature>
<feature type="transmembrane region" description="Helical" evidence="3">
    <location>
        <begin position="333"/>
        <end position="358"/>
    </location>
</feature>
<keyword evidence="3" id="KW-0472">Membrane</keyword>
<feature type="transmembrane region" description="Helical" evidence="3">
    <location>
        <begin position="402"/>
        <end position="421"/>
    </location>
</feature>
<dbReference type="GO" id="GO:0022857">
    <property type="term" value="F:transmembrane transporter activity"/>
    <property type="evidence" value="ECO:0007669"/>
    <property type="project" value="InterPro"/>
</dbReference>
<feature type="transmembrane region" description="Helical" evidence="3">
    <location>
        <begin position="82"/>
        <end position="104"/>
    </location>
</feature>
<keyword evidence="6" id="KW-1185">Reference proteome</keyword>
<evidence type="ECO:0000313" key="6">
    <source>
        <dbReference type="Proteomes" id="UP000070501"/>
    </source>
</evidence>
<dbReference type="InterPro" id="IPR036259">
    <property type="entry name" value="MFS_trans_sf"/>
</dbReference>
<name>A0A136IK13_9PEZI</name>
<sequence length="430" mass="45309">MQRPRQVVLMYIVPRQAKSSPSTDIKPADELPSAPDGGLKAWSVAAGSASFMFCTLGFANSFGTFQEFYASTLLASRSPSAIAWIGSIQLYLQFAVGMFAGPLFDRHGASLTIRPAALAYLVAIMLLSLCTEYWHVMLVQGVLMGLCQGMLQLPAMAAASQWFDRRRATALGVVVAGSSVGGIVLPVVVAKLLNDSSLGFGWTVRVVGFIMMPFIAFASFAVVPRVSGRKTDFWMLKVFRNKQFMIIIGSFALCLIGMFTPLFFLPTYAVSRGVDPALAGYLLAVVNGASTLGRVIPGILADRFGRLNMVVMAGVSSGILVFCLNSVDGTAGFVVYAIVFGFCSGSIFSASIAAITSVTSDPREFGSYMGMGMALVAFGPLIGPPVDGALVARYGGFAEVSYFGGAVCTAGGLIAIAAKAVRPEGVWGKA</sequence>
<dbReference type="Pfam" id="PF07690">
    <property type="entry name" value="MFS_1"/>
    <property type="match status" value="1"/>
</dbReference>
<evidence type="ECO:0000256" key="2">
    <source>
        <dbReference type="ARBA" id="ARBA00006727"/>
    </source>
</evidence>
<feature type="transmembrane region" description="Helical" evidence="3">
    <location>
        <begin position="365"/>
        <end position="382"/>
    </location>
</feature>
<feature type="transmembrane region" description="Helical" evidence="3">
    <location>
        <begin position="244"/>
        <end position="265"/>
    </location>
</feature>
<evidence type="ECO:0000256" key="1">
    <source>
        <dbReference type="ARBA" id="ARBA00004141"/>
    </source>
</evidence>
<dbReference type="AlphaFoldDB" id="A0A136IK13"/>
<keyword evidence="3" id="KW-0812">Transmembrane</keyword>
<dbReference type="OrthoDB" id="6499973at2759"/>
<dbReference type="PANTHER" id="PTHR11360:SF319">
    <property type="entry name" value="MAJOR FACILITATOR SUPERFAMILY (MFS) PROFILE DOMAIN-CONTAINING PROTEIN"/>
    <property type="match status" value="1"/>
</dbReference>
<dbReference type="Proteomes" id="UP000070501">
    <property type="component" value="Unassembled WGS sequence"/>
</dbReference>
<dbReference type="InterPro" id="IPR011701">
    <property type="entry name" value="MFS"/>
</dbReference>
<accession>A0A136IK13</accession>
<evidence type="ECO:0000256" key="3">
    <source>
        <dbReference type="SAM" id="Phobius"/>
    </source>
</evidence>
<comment type="similarity">
    <text evidence="2">Belongs to the major facilitator superfamily. Monocarboxylate porter (TC 2.A.1.13) family.</text>
</comment>
<dbReference type="InParanoid" id="A0A136IK13"/>
<feature type="transmembrane region" description="Helical" evidence="3">
    <location>
        <begin position="277"/>
        <end position="295"/>
    </location>
</feature>
<dbReference type="PROSITE" id="PS50850">
    <property type="entry name" value="MFS"/>
    <property type="match status" value="1"/>
</dbReference>
<dbReference type="InterPro" id="IPR020846">
    <property type="entry name" value="MFS_dom"/>
</dbReference>
<dbReference type="InterPro" id="IPR050327">
    <property type="entry name" value="Proton-linked_MCT"/>
</dbReference>
<comment type="subcellular location">
    <subcellularLocation>
        <location evidence="1">Membrane</location>
        <topology evidence="1">Multi-pass membrane protein</topology>
    </subcellularLocation>
</comment>
<dbReference type="SUPFAM" id="SSF103473">
    <property type="entry name" value="MFS general substrate transporter"/>
    <property type="match status" value="1"/>
</dbReference>
<organism evidence="5 6">
    <name type="scientific">Microdochium bolleyi</name>
    <dbReference type="NCBI Taxonomy" id="196109"/>
    <lineage>
        <taxon>Eukaryota</taxon>
        <taxon>Fungi</taxon>
        <taxon>Dikarya</taxon>
        <taxon>Ascomycota</taxon>
        <taxon>Pezizomycotina</taxon>
        <taxon>Sordariomycetes</taxon>
        <taxon>Xylariomycetidae</taxon>
        <taxon>Xylariales</taxon>
        <taxon>Microdochiaceae</taxon>
        <taxon>Microdochium</taxon>
    </lineage>
</organism>
<dbReference type="EMBL" id="KQ964286">
    <property type="protein sequence ID" value="KXJ85301.1"/>
    <property type="molecule type" value="Genomic_DNA"/>
</dbReference>
<dbReference type="GO" id="GO:0016020">
    <property type="term" value="C:membrane"/>
    <property type="evidence" value="ECO:0007669"/>
    <property type="project" value="UniProtKB-SubCell"/>
</dbReference>
<feature type="domain" description="Major facilitator superfamily (MFS) profile" evidence="4">
    <location>
        <begin position="43"/>
        <end position="423"/>
    </location>
</feature>
<feature type="transmembrane region" description="Helical" evidence="3">
    <location>
        <begin position="41"/>
        <end position="62"/>
    </location>
</feature>
<protein>
    <submittedName>
        <fullName evidence="5">Major facilitator superfamily domain-containing protein</fullName>
    </submittedName>
</protein>
<feature type="transmembrane region" description="Helical" evidence="3">
    <location>
        <begin position="170"/>
        <end position="190"/>
    </location>
</feature>
<reference evidence="6" key="1">
    <citation type="submission" date="2016-02" db="EMBL/GenBank/DDBJ databases">
        <title>Draft genome sequence of Microdochium bolleyi, a fungal endophyte of beachgrass.</title>
        <authorList>
            <consortium name="DOE Joint Genome Institute"/>
            <person name="David A.S."/>
            <person name="May G."/>
            <person name="Haridas S."/>
            <person name="Lim J."/>
            <person name="Wang M."/>
            <person name="Labutti K."/>
            <person name="Lipzen A."/>
            <person name="Barry K."/>
            <person name="Grigoriev I.V."/>
        </authorList>
    </citation>
    <scope>NUCLEOTIDE SEQUENCE [LARGE SCALE GENOMIC DNA]</scope>
    <source>
        <strain evidence="6">J235TASD1</strain>
    </source>
</reference>
<keyword evidence="3" id="KW-1133">Transmembrane helix</keyword>
<feature type="transmembrane region" description="Helical" evidence="3">
    <location>
        <begin position="202"/>
        <end position="223"/>
    </location>
</feature>
<dbReference type="Gene3D" id="1.20.1250.20">
    <property type="entry name" value="MFS general substrate transporter like domains"/>
    <property type="match status" value="2"/>
</dbReference>